<evidence type="ECO:0000256" key="6">
    <source>
        <dbReference type="ARBA" id="ARBA00023136"/>
    </source>
</evidence>
<evidence type="ECO:0000256" key="2">
    <source>
        <dbReference type="ARBA" id="ARBA00022475"/>
    </source>
</evidence>
<comment type="subcellular location">
    <subcellularLocation>
        <location evidence="1">Cell membrane</location>
        <topology evidence="1">Multi-pass membrane protein</topology>
    </subcellularLocation>
</comment>
<feature type="transmembrane region" description="Helical" evidence="7">
    <location>
        <begin position="94"/>
        <end position="113"/>
    </location>
</feature>
<dbReference type="Gene3D" id="3.40.720.10">
    <property type="entry name" value="Alkaline Phosphatase, subunit A"/>
    <property type="match status" value="1"/>
</dbReference>
<evidence type="ECO:0000259" key="8">
    <source>
        <dbReference type="Pfam" id="PF00884"/>
    </source>
</evidence>
<feature type="domain" description="Sulfatase N-terminal" evidence="8">
    <location>
        <begin position="274"/>
        <end position="566"/>
    </location>
</feature>
<keyword evidence="6 7" id="KW-0472">Membrane</keyword>
<feature type="transmembrane region" description="Helical" evidence="7">
    <location>
        <begin position="181"/>
        <end position="197"/>
    </location>
</feature>
<dbReference type="EMBL" id="JAKIKS010000030">
    <property type="protein sequence ID" value="MCL1124746.1"/>
    <property type="molecule type" value="Genomic_DNA"/>
</dbReference>
<evidence type="ECO:0000256" key="5">
    <source>
        <dbReference type="ARBA" id="ARBA00022989"/>
    </source>
</evidence>
<evidence type="ECO:0000313" key="10">
    <source>
        <dbReference type="Proteomes" id="UP001203423"/>
    </source>
</evidence>
<dbReference type="Pfam" id="PF00884">
    <property type="entry name" value="Sulfatase"/>
    <property type="match status" value="1"/>
</dbReference>
<evidence type="ECO:0000256" key="7">
    <source>
        <dbReference type="SAM" id="Phobius"/>
    </source>
</evidence>
<comment type="caution">
    <text evidence="9">The sequence shown here is derived from an EMBL/GenBank/DDBJ whole genome shotgun (WGS) entry which is preliminary data.</text>
</comment>
<name>A0ABT0LC22_9GAMM</name>
<protein>
    <submittedName>
        <fullName evidence="9">Phosphoethanolamine transferase</fullName>
    </submittedName>
</protein>
<dbReference type="CDD" id="cd16017">
    <property type="entry name" value="LptA"/>
    <property type="match status" value="1"/>
</dbReference>
<dbReference type="PANTHER" id="PTHR30443">
    <property type="entry name" value="INNER MEMBRANE PROTEIN"/>
    <property type="match status" value="1"/>
</dbReference>
<accession>A0ABT0LC22</accession>
<keyword evidence="5 7" id="KW-1133">Transmembrane helix</keyword>
<evidence type="ECO:0000256" key="1">
    <source>
        <dbReference type="ARBA" id="ARBA00004651"/>
    </source>
</evidence>
<keyword evidence="10" id="KW-1185">Reference proteome</keyword>
<dbReference type="InterPro" id="IPR017850">
    <property type="entry name" value="Alkaline_phosphatase_core_sf"/>
</dbReference>
<dbReference type="SUPFAM" id="SSF53649">
    <property type="entry name" value="Alkaline phosphatase-like"/>
    <property type="match status" value="1"/>
</dbReference>
<dbReference type="GO" id="GO:0016740">
    <property type="term" value="F:transferase activity"/>
    <property type="evidence" value="ECO:0007669"/>
    <property type="project" value="UniProtKB-KW"/>
</dbReference>
<reference evidence="9 10" key="1">
    <citation type="submission" date="2022-01" db="EMBL/GenBank/DDBJ databases">
        <title>Whole genome-based taxonomy of the Shewanellaceae.</title>
        <authorList>
            <person name="Martin-Rodriguez A.J."/>
        </authorList>
    </citation>
    <scope>NUCLEOTIDE SEQUENCE [LARGE SCALE GENOMIC DNA]</scope>
    <source>
        <strain evidence="9 10">DSM 17177</strain>
    </source>
</reference>
<sequence>MNEQQKIDMTYKDVGLSVFIILSTIITWSLAYFFVGTLDIASIDEIWIFPLLWSYILIYLYHHRYFYIAINSYLLFLLMLMADKLNFTMISIRTQLTYVLFSLLAAFVFITIYRLSFMFKRRSLSIINMAILTLLLVIPAFYILYAINFNSDVSKETIYAIMQTNMTESIDFIIDEISPKWVLYVSLLVTICIALFIKQEKSNNPPIEKSVLIFMLILFSILSYTDRKDNRLYAFIINTAKEYWHEMALFKQTQALVKNHGIAFTASKDAEGETYIVIIGESLNKQHMALYGYMRNTTPLLEQMAKKNQLLIYDNAFSAHTHTMPVLSQALTEATQANQKDYYHSLSILNILNKANIETYWITNQLLYGAWDNLVSIIAQQADHLIPLNHSMGKNTTTQTYDCAIIQKLKPILKLKSKRNKVIFIHLMGSHGDYCERYPRQYQAFSGDLPRSEFGRLAITHPKLAHTLNCYDNSVLYNDKVVSSIIQTLATNDDINGLLYFSDHADDVVNQLGHNKDNFTYSMTQIPLFIWLSKRYKSQYKQQYTMLLQHRHSLFGNDTIYDTLIGLINVKTDKYHTTNDLTSPQYQLKDEDAYTLNGKKEYASPNNSLYQQKHNGLFIQDHHLVSRILPHRVNTIGKLNNIWSDGFRAFEVDVLFDDKSNQFLVGHNLGAMSGMSLEQFMASIPTTEIKKIWLDVKNLNTKNNKAALVRLNNLATKFPIKHQFIIESATKQAFFTQFRAAGWHTSYYLPTQQIIDDLNGNKKQQMKILAKKIAQQSVTQQLTGVSFDHRAYPFIKNYLEPLLAKQINYHIWDLSITLYNADLPSELDKKSYHHDKRVTTILLPYQSPFDL</sequence>
<feature type="transmembrane region" description="Helical" evidence="7">
    <location>
        <begin position="40"/>
        <end position="58"/>
    </location>
</feature>
<feature type="transmembrane region" description="Helical" evidence="7">
    <location>
        <begin position="14"/>
        <end position="34"/>
    </location>
</feature>
<dbReference type="Proteomes" id="UP001203423">
    <property type="component" value="Unassembled WGS sequence"/>
</dbReference>
<feature type="transmembrane region" description="Helical" evidence="7">
    <location>
        <begin position="65"/>
        <end position="82"/>
    </location>
</feature>
<dbReference type="PANTHER" id="PTHR30443:SF2">
    <property type="entry name" value="PHOSPHOETHANOLAMINE TRANSFERASE EPTC"/>
    <property type="match status" value="1"/>
</dbReference>
<dbReference type="RefSeq" id="WP_248940024.1">
    <property type="nucleotide sequence ID" value="NZ_JAKIKS010000030.1"/>
</dbReference>
<evidence type="ECO:0000256" key="4">
    <source>
        <dbReference type="ARBA" id="ARBA00022692"/>
    </source>
</evidence>
<evidence type="ECO:0000313" key="9">
    <source>
        <dbReference type="EMBL" id="MCL1124746.1"/>
    </source>
</evidence>
<gene>
    <name evidence="9" type="ORF">L2764_09750</name>
</gene>
<feature type="transmembrane region" description="Helical" evidence="7">
    <location>
        <begin position="125"/>
        <end position="147"/>
    </location>
</feature>
<evidence type="ECO:0000256" key="3">
    <source>
        <dbReference type="ARBA" id="ARBA00022679"/>
    </source>
</evidence>
<dbReference type="InterPro" id="IPR058130">
    <property type="entry name" value="PEA_transf_C"/>
</dbReference>
<feature type="transmembrane region" description="Helical" evidence="7">
    <location>
        <begin position="209"/>
        <end position="225"/>
    </location>
</feature>
<dbReference type="InterPro" id="IPR000917">
    <property type="entry name" value="Sulfatase_N"/>
</dbReference>
<dbReference type="InterPro" id="IPR040423">
    <property type="entry name" value="PEA_transferase"/>
</dbReference>
<organism evidence="9 10">
    <name type="scientific">Shewanella surugensis</name>
    <dbReference type="NCBI Taxonomy" id="212020"/>
    <lineage>
        <taxon>Bacteria</taxon>
        <taxon>Pseudomonadati</taxon>
        <taxon>Pseudomonadota</taxon>
        <taxon>Gammaproteobacteria</taxon>
        <taxon>Alteromonadales</taxon>
        <taxon>Shewanellaceae</taxon>
        <taxon>Shewanella</taxon>
    </lineage>
</organism>
<keyword evidence="2" id="KW-1003">Cell membrane</keyword>
<keyword evidence="3 9" id="KW-0808">Transferase</keyword>
<proteinExistence type="predicted"/>
<keyword evidence="4 7" id="KW-0812">Transmembrane</keyword>